<evidence type="ECO:0000256" key="1">
    <source>
        <dbReference type="SAM" id="MobiDB-lite"/>
    </source>
</evidence>
<dbReference type="GO" id="GO:0005737">
    <property type="term" value="C:cytoplasm"/>
    <property type="evidence" value="ECO:0007669"/>
    <property type="project" value="TreeGrafter"/>
</dbReference>
<evidence type="ECO:0000259" key="2">
    <source>
        <dbReference type="PROSITE" id="PS50011"/>
    </source>
</evidence>
<dbReference type="GO" id="GO:0044773">
    <property type="term" value="P:mitotic DNA damage checkpoint signaling"/>
    <property type="evidence" value="ECO:0007669"/>
    <property type="project" value="TreeGrafter"/>
</dbReference>
<name>A0A815R002_9BILA</name>
<dbReference type="GO" id="GO:0004674">
    <property type="term" value="F:protein serine/threonine kinase activity"/>
    <property type="evidence" value="ECO:0007669"/>
    <property type="project" value="TreeGrafter"/>
</dbReference>
<dbReference type="EMBL" id="CAJNOM010000497">
    <property type="protein sequence ID" value="CAF1470680.1"/>
    <property type="molecule type" value="Genomic_DNA"/>
</dbReference>
<dbReference type="SUPFAM" id="SSF56112">
    <property type="entry name" value="Protein kinase-like (PK-like)"/>
    <property type="match status" value="1"/>
</dbReference>
<proteinExistence type="predicted"/>
<gene>
    <name evidence="3" type="ORF">BJG266_LOCUS26861</name>
    <name evidence="4" type="ORF">QVE165_LOCUS41568</name>
</gene>
<organism evidence="4 5">
    <name type="scientific">Adineta steineri</name>
    <dbReference type="NCBI Taxonomy" id="433720"/>
    <lineage>
        <taxon>Eukaryota</taxon>
        <taxon>Metazoa</taxon>
        <taxon>Spiralia</taxon>
        <taxon>Gnathifera</taxon>
        <taxon>Rotifera</taxon>
        <taxon>Eurotatoria</taxon>
        <taxon>Bdelloidea</taxon>
        <taxon>Adinetida</taxon>
        <taxon>Adinetidae</taxon>
        <taxon>Adineta</taxon>
    </lineage>
</organism>
<feature type="compositionally biased region" description="Basic and acidic residues" evidence="1">
    <location>
        <begin position="11"/>
        <end position="22"/>
    </location>
</feature>
<dbReference type="GO" id="GO:0005524">
    <property type="term" value="F:ATP binding"/>
    <property type="evidence" value="ECO:0007669"/>
    <property type="project" value="InterPro"/>
</dbReference>
<dbReference type="PANTHER" id="PTHR44167:SF24">
    <property type="entry name" value="SERINE_THREONINE-PROTEIN KINASE CHK2"/>
    <property type="match status" value="1"/>
</dbReference>
<dbReference type="InterPro" id="IPR008271">
    <property type="entry name" value="Ser/Thr_kinase_AS"/>
</dbReference>
<feature type="compositionally biased region" description="Basic residues" evidence="1">
    <location>
        <begin position="1"/>
        <end position="10"/>
    </location>
</feature>
<accession>A0A815R002</accession>
<feature type="compositionally biased region" description="Basic and acidic residues" evidence="1">
    <location>
        <begin position="430"/>
        <end position="463"/>
    </location>
</feature>
<dbReference type="PROSITE" id="PS00108">
    <property type="entry name" value="PROTEIN_KINASE_ST"/>
    <property type="match status" value="1"/>
</dbReference>
<dbReference type="Proteomes" id="UP000663832">
    <property type="component" value="Unassembled WGS sequence"/>
</dbReference>
<dbReference type="EMBL" id="CAJNOI010000233">
    <property type="protein sequence ID" value="CAF1200255.1"/>
    <property type="molecule type" value="Genomic_DNA"/>
</dbReference>
<comment type="caution">
    <text evidence="4">The sequence shown here is derived from an EMBL/GenBank/DDBJ whole genome shotgun (WGS) entry which is preliminary data.</text>
</comment>
<dbReference type="Gene3D" id="1.10.510.10">
    <property type="entry name" value="Transferase(Phosphotransferase) domain 1"/>
    <property type="match status" value="1"/>
</dbReference>
<dbReference type="InterPro" id="IPR019406">
    <property type="entry name" value="APLF_PBZ"/>
</dbReference>
<dbReference type="Pfam" id="PF00069">
    <property type="entry name" value="Pkinase"/>
    <property type="match status" value="1"/>
</dbReference>
<feature type="region of interest" description="Disordered" evidence="1">
    <location>
        <begin position="1"/>
        <end position="22"/>
    </location>
</feature>
<evidence type="ECO:0000313" key="4">
    <source>
        <dbReference type="EMBL" id="CAF1470680.1"/>
    </source>
</evidence>
<sequence>MGGSGSKKKLQSLEKQQEMLMREHAEMAKRLAEEQEQGKKQHEAALAQMAQLMLLLIASQAETQTTKKEEQLLEIEGVTYIITEFVNKGGFGQIYKGVVKGSDRVAAIKVMPNSPLIQKEIENEIRFLRLTKKISLEPHPVIDYYGCKVTSEHIFISMELAHCDVLTFWFQGMADKSPEQQFTFGLVIIMYTLRALAFLERLNIIHGDIKPQNLVIVQQGEGSLCVKLIDFGTVEKMHTLRSLVTVDATKAHTQFFASPEFLRRDSKNLISRRLHKKSDAWAAGVMFYLLFLAKLPWEDEHEYENFVNDPHAEDVVIPGDGGYKLIIELLLKKDPDERASAKETLLQMKAHPVLGKIVEALEEIFSPADDVCHVKIPNSLREEMANFATPQQRARMVTGSTSSTLTTGSTSKTLTTDSFKHPQSRRSCRYGRDCYRKNPEHREEFAHPGDRDHREGGSGKEKCRYGSQCYRKSNAEHMAKYSH</sequence>
<dbReference type="PANTHER" id="PTHR44167">
    <property type="entry name" value="OVARIAN-SPECIFIC SERINE/THREONINE-PROTEIN KINASE LOK-RELATED"/>
    <property type="match status" value="1"/>
</dbReference>
<dbReference type="OrthoDB" id="10256774at2759"/>
<protein>
    <recommendedName>
        <fullName evidence="2">Protein kinase domain-containing protein</fullName>
    </recommendedName>
</protein>
<dbReference type="InterPro" id="IPR011009">
    <property type="entry name" value="Kinase-like_dom_sf"/>
</dbReference>
<feature type="compositionally biased region" description="Low complexity" evidence="1">
    <location>
        <begin position="398"/>
        <end position="416"/>
    </location>
</feature>
<feature type="domain" description="Protein kinase" evidence="2">
    <location>
        <begin position="80"/>
        <end position="354"/>
    </location>
</feature>
<dbReference type="PROSITE" id="PS50011">
    <property type="entry name" value="PROTEIN_KINASE_DOM"/>
    <property type="match status" value="1"/>
</dbReference>
<dbReference type="AlphaFoldDB" id="A0A815R002"/>
<dbReference type="InterPro" id="IPR000719">
    <property type="entry name" value="Prot_kinase_dom"/>
</dbReference>
<dbReference type="SMART" id="SM00220">
    <property type="entry name" value="S_TKc"/>
    <property type="match status" value="1"/>
</dbReference>
<reference evidence="4" key="1">
    <citation type="submission" date="2021-02" db="EMBL/GenBank/DDBJ databases">
        <authorList>
            <person name="Nowell W R."/>
        </authorList>
    </citation>
    <scope>NUCLEOTIDE SEQUENCE</scope>
</reference>
<evidence type="ECO:0000313" key="3">
    <source>
        <dbReference type="EMBL" id="CAF1200255.1"/>
    </source>
</evidence>
<dbReference type="Pfam" id="PF10283">
    <property type="entry name" value="zf-CCHH"/>
    <property type="match status" value="2"/>
</dbReference>
<dbReference type="GO" id="GO:0005634">
    <property type="term" value="C:nucleus"/>
    <property type="evidence" value="ECO:0007669"/>
    <property type="project" value="TreeGrafter"/>
</dbReference>
<keyword evidence="5" id="KW-1185">Reference proteome</keyword>
<evidence type="ECO:0000313" key="5">
    <source>
        <dbReference type="Proteomes" id="UP000663832"/>
    </source>
</evidence>
<dbReference type="Proteomes" id="UP000663877">
    <property type="component" value="Unassembled WGS sequence"/>
</dbReference>
<feature type="region of interest" description="Disordered" evidence="1">
    <location>
        <begin position="391"/>
        <end position="463"/>
    </location>
</feature>